<dbReference type="PROSITE" id="PS50905">
    <property type="entry name" value="FERRITIN_LIKE"/>
    <property type="match status" value="1"/>
</dbReference>
<reference evidence="9" key="1">
    <citation type="journal article" date="2013" name="Stand. Genomic Sci.">
        <title>Complete genome sequence of Desulfocapsa sulfexigens, a marine deltaproteobacterium specialized in disproportionating inorganic sulfur compounds.</title>
        <authorList>
            <person name="Finster K.W."/>
            <person name="Kjeldsen K.U."/>
            <person name="Kube M."/>
            <person name="Reinhardt R."/>
            <person name="Mussmann M."/>
            <person name="Amann R."/>
            <person name="Schreiber L."/>
        </authorList>
    </citation>
    <scope>NUCLEOTIDE SEQUENCE [LARGE SCALE GENOMIC DNA]</scope>
    <source>
        <strain evidence="9">DSM 10523 / SB164P1</strain>
    </source>
</reference>
<name>M1P8T4_DESSD</name>
<keyword evidence="2" id="KW-0813">Transport</keyword>
<dbReference type="STRING" id="1167006.UWK_01499"/>
<dbReference type="PROSITE" id="PS50903">
    <property type="entry name" value="RUBREDOXIN_LIKE"/>
    <property type="match status" value="1"/>
</dbReference>
<dbReference type="Pfam" id="PF21349">
    <property type="entry name" value="RUBY_RBDX"/>
    <property type="match status" value="1"/>
</dbReference>
<dbReference type="InterPro" id="IPR009040">
    <property type="entry name" value="Ferritin-like_diiron"/>
</dbReference>
<dbReference type="Gene3D" id="2.20.28.10">
    <property type="match status" value="1"/>
</dbReference>
<dbReference type="InterPro" id="IPR009078">
    <property type="entry name" value="Ferritin-like_SF"/>
</dbReference>
<dbReference type="GO" id="GO:0005506">
    <property type="term" value="F:iron ion binding"/>
    <property type="evidence" value="ECO:0007669"/>
    <property type="project" value="InterPro"/>
</dbReference>
<dbReference type="InterPro" id="IPR003251">
    <property type="entry name" value="Rr_diiron-bd_dom"/>
</dbReference>
<dbReference type="CDD" id="cd00729">
    <property type="entry name" value="rubredoxin_SM"/>
    <property type="match status" value="1"/>
</dbReference>
<dbReference type="Pfam" id="PF02915">
    <property type="entry name" value="Rubrerythrin"/>
    <property type="match status" value="1"/>
</dbReference>
<evidence type="ECO:0000313" key="9">
    <source>
        <dbReference type="Proteomes" id="UP000011721"/>
    </source>
</evidence>
<dbReference type="GO" id="GO:0016491">
    <property type="term" value="F:oxidoreductase activity"/>
    <property type="evidence" value="ECO:0007669"/>
    <property type="project" value="InterPro"/>
</dbReference>
<keyword evidence="3" id="KW-0479">Metal-binding</keyword>
<proteinExistence type="predicted"/>
<feature type="domain" description="Rubredoxin-like" evidence="6">
    <location>
        <begin position="153"/>
        <end position="187"/>
    </location>
</feature>
<dbReference type="PANTHER" id="PTHR43865">
    <property type="entry name" value="RUBRERYTHRIN-RELATED"/>
    <property type="match status" value="1"/>
</dbReference>
<dbReference type="RefSeq" id="WP_015403748.1">
    <property type="nucleotide sequence ID" value="NC_020304.1"/>
</dbReference>
<dbReference type="OrthoDB" id="9799749at2"/>
<evidence type="ECO:0000313" key="8">
    <source>
        <dbReference type="EMBL" id="AGF78057.1"/>
    </source>
</evidence>
<feature type="domain" description="Ferritin-like diiron" evidence="7">
    <location>
        <begin position="3"/>
        <end position="146"/>
    </location>
</feature>
<dbReference type="SUPFAM" id="SSF57802">
    <property type="entry name" value="Rubredoxin-like"/>
    <property type="match status" value="1"/>
</dbReference>
<gene>
    <name evidence="8" type="ordered locus">UWK_01499</name>
</gene>
<dbReference type="HOGENOM" id="CLU_095256_0_1_7"/>
<protein>
    <submittedName>
        <fullName evidence="8">Rubrerythrin</fullName>
    </submittedName>
</protein>
<organism evidence="8 9">
    <name type="scientific">Desulfocapsa sulfexigens (strain DSM 10523 / SB164P1)</name>
    <dbReference type="NCBI Taxonomy" id="1167006"/>
    <lineage>
        <taxon>Bacteria</taxon>
        <taxon>Pseudomonadati</taxon>
        <taxon>Thermodesulfobacteriota</taxon>
        <taxon>Desulfobulbia</taxon>
        <taxon>Desulfobulbales</taxon>
        <taxon>Desulfocapsaceae</taxon>
        <taxon>Desulfocapsa</taxon>
    </lineage>
</organism>
<dbReference type="AlphaFoldDB" id="M1P8T4"/>
<dbReference type="eggNOG" id="COG1592">
    <property type="taxonomic scope" value="Bacteria"/>
</dbReference>
<dbReference type="InterPro" id="IPR052364">
    <property type="entry name" value="Rubrerythrin"/>
</dbReference>
<evidence type="ECO:0000256" key="2">
    <source>
        <dbReference type="ARBA" id="ARBA00022448"/>
    </source>
</evidence>
<evidence type="ECO:0000256" key="5">
    <source>
        <dbReference type="ARBA" id="ARBA00023004"/>
    </source>
</evidence>
<dbReference type="KEGG" id="dsf:UWK_01499"/>
<evidence type="ECO:0000256" key="1">
    <source>
        <dbReference type="ARBA" id="ARBA00001965"/>
    </source>
</evidence>
<evidence type="ECO:0000256" key="3">
    <source>
        <dbReference type="ARBA" id="ARBA00022723"/>
    </source>
</evidence>
<sequence>MSSLKGSKTEKNILVAFAGESQARNRYSYYAKVAKNEGYVQISGIFSRTAEQERAHAKTLLKFLEGGEVEITASYPVTPPGTTVENLQNAASGEEHEYKAMYPEFAAIAEEEGFPHVAAAMRSIAVAEKEHARVYRRLISNIKAGAVFERDVEVTWYCAKCGFVHRGLKAPKKCPACAHSQAYFEILVDNI</sequence>
<dbReference type="PATRIC" id="fig|1167006.5.peg.1651"/>
<accession>M1P8T4</accession>
<dbReference type="InterPro" id="IPR048574">
    <property type="entry name" value="RUBY_RBDX"/>
</dbReference>
<keyword evidence="9" id="KW-1185">Reference proteome</keyword>
<dbReference type="Gene3D" id="1.20.1260.10">
    <property type="match status" value="1"/>
</dbReference>
<dbReference type="InterPro" id="IPR024934">
    <property type="entry name" value="Rubredoxin-like_dom"/>
</dbReference>
<dbReference type="CDD" id="cd01041">
    <property type="entry name" value="Rubrerythrin"/>
    <property type="match status" value="1"/>
</dbReference>
<dbReference type="SUPFAM" id="SSF47240">
    <property type="entry name" value="Ferritin-like"/>
    <property type="match status" value="1"/>
</dbReference>
<dbReference type="PANTHER" id="PTHR43865:SF1">
    <property type="entry name" value="RUBRERYTHRIN-RELATED"/>
    <property type="match status" value="1"/>
</dbReference>
<evidence type="ECO:0000259" key="6">
    <source>
        <dbReference type="PROSITE" id="PS50903"/>
    </source>
</evidence>
<comment type="cofactor">
    <cofactor evidence="1">
        <name>Fe(3+)</name>
        <dbReference type="ChEBI" id="CHEBI:29034"/>
    </cofactor>
</comment>
<dbReference type="InterPro" id="IPR012347">
    <property type="entry name" value="Ferritin-like"/>
</dbReference>
<dbReference type="EMBL" id="CP003985">
    <property type="protein sequence ID" value="AGF78057.1"/>
    <property type="molecule type" value="Genomic_DNA"/>
</dbReference>
<keyword evidence="4" id="KW-0249">Electron transport</keyword>
<evidence type="ECO:0000256" key="4">
    <source>
        <dbReference type="ARBA" id="ARBA00022982"/>
    </source>
</evidence>
<dbReference type="NCBIfam" id="NF045767">
    <property type="entry name" value="RuberyRbr"/>
    <property type="match status" value="1"/>
</dbReference>
<evidence type="ECO:0000259" key="7">
    <source>
        <dbReference type="PROSITE" id="PS50905"/>
    </source>
</evidence>
<dbReference type="Proteomes" id="UP000011721">
    <property type="component" value="Chromosome"/>
</dbReference>
<keyword evidence="5" id="KW-0408">Iron</keyword>